<comment type="similarity">
    <text evidence="6">Belongs to the UTP23/FCF1 family. UTP23 subfamily.</text>
</comment>
<keyword evidence="11" id="KW-1185">Reference proteome</keyword>
<evidence type="ECO:0000313" key="10">
    <source>
        <dbReference type="EMBL" id="KAF2397551.1"/>
    </source>
</evidence>
<dbReference type="InterPro" id="IPR057776">
    <property type="entry name" value="UTP23_sensor"/>
</dbReference>
<evidence type="ECO:0000259" key="9">
    <source>
        <dbReference type="Pfam" id="PF24779"/>
    </source>
</evidence>
<dbReference type="Proteomes" id="UP000799640">
    <property type="component" value="Unassembled WGS sequence"/>
</dbReference>
<dbReference type="PANTHER" id="PTHR12416">
    <property type="entry name" value="RRNA-PROCESSING PROTEIN UTP23 HOMOLOG"/>
    <property type="match status" value="1"/>
</dbReference>
<dbReference type="OrthoDB" id="25675at2759"/>
<feature type="compositionally biased region" description="Basic residues" evidence="8">
    <location>
        <begin position="179"/>
        <end position="188"/>
    </location>
</feature>
<evidence type="ECO:0000256" key="3">
    <source>
        <dbReference type="ARBA" id="ARBA00022552"/>
    </source>
</evidence>
<dbReference type="FunFam" id="3.40.50.1010:FF:000006">
    <property type="entry name" value="rRNA-processing protein UTP23 homolog"/>
    <property type="match status" value="1"/>
</dbReference>
<dbReference type="Gene3D" id="3.40.50.1010">
    <property type="entry name" value="5'-nuclease"/>
    <property type="match status" value="1"/>
</dbReference>
<dbReference type="GO" id="GO:0006364">
    <property type="term" value="P:rRNA processing"/>
    <property type="evidence" value="ECO:0007669"/>
    <property type="project" value="UniProtKB-KW"/>
</dbReference>
<dbReference type="InterPro" id="IPR006984">
    <property type="entry name" value="Fcf1/UTP23"/>
</dbReference>
<protein>
    <recommendedName>
        <fullName evidence="7">U three protein 23</fullName>
    </recommendedName>
</protein>
<evidence type="ECO:0000256" key="5">
    <source>
        <dbReference type="ARBA" id="ARBA00037300"/>
    </source>
</evidence>
<gene>
    <name evidence="10" type="ORF">EJ06DRAFT_154699</name>
</gene>
<keyword evidence="3" id="KW-0698">rRNA processing</keyword>
<evidence type="ECO:0000256" key="1">
    <source>
        <dbReference type="ARBA" id="ARBA00004604"/>
    </source>
</evidence>
<feature type="compositionally biased region" description="Polar residues" evidence="8">
    <location>
        <begin position="247"/>
        <end position="274"/>
    </location>
</feature>
<organism evidence="10 11">
    <name type="scientific">Trichodelitschia bisporula</name>
    <dbReference type="NCBI Taxonomy" id="703511"/>
    <lineage>
        <taxon>Eukaryota</taxon>
        <taxon>Fungi</taxon>
        <taxon>Dikarya</taxon>
        <taxon>Ascomycota</taxon>
        <taxon>Pezizomycotina</taxon>
        <taxon>Dothideomycetes</taxon>
        <taxon>Dothideomycetes incertae sedis</taxon>
        <taxon>Phaeotrichales</taxon>
        <taxon>Phaeotrichaceae</taxon>
        <taxon>Trichodelitschia</taxon>
    </lineage>
</organism>
<dbReference type="AlphaFoldDB" id="A0A6G1HNS0"/>
<evidence type="ECO:0000313" key="11">
    <source>
        <dbReference type="Proteomes" id="UP000799640"/>
    </source>
</evidence>
<evidence type="ECO:0000256" key="7">
    <source>
        <dbReference type="ARBA" id="ARBA00076388"/>
    </source>
</evidence>
<evidence type="ECO:0000256" key="2">
    <source>
        <dbReference type="ARBA" id="ARBA00022517"/>
    </source>
</evidence>
<comment type="function">
    <text evidence="5">Involved in rRNA-processing and ribosome biogenesis.</text>
</comment>
<dbReference type="SUPFAM" id="SSF88723">
    <property type="entry name" value="PIN domain-like"/>
    <property type="match status" value="1"/>
</dbReference>
<feature type="region of interest" description="Disordered" evidence="8">
    <location>
        <begin position="171"/>
        <end position="301"/>
    </location>
</feature>
<keyword evidence="4" id="KW-0539">Nucleus</keyword>
<comment type="subcellular location">
    <subcellularLocation>
        <location evidence="1">Nucleus</location>
        <location evidence="1">Nucleolus</location>
    </subcellularLocation>
</comment>
<dbReference type="InterPro" id="IPR029060">
    <property type="entry name" value="PIN-like_dom_sf"/>
</dbReference>
<dbReference type="CDD" id="cd09865">
    <property type="entry name" value="PIN_ScUtp23p-like"/>
    <property type="match status" value="1"/>
</dbReference>
<proteinExistence type="inferred from homology"/>
<dbReference type="GO" id="GO:0032040">
    <property type="term" value="C:small-subunit processome"/>
    <property type="evidence" value="ECO:0007669"/>
    <property type="project" value="InterPro"/>
</dbReference>
<sequence length="301" mass="33866">MRGKRAKQYRKLMHQYSLAFGFREPYQVLLDAQILQDADRFKMDLIGGLERTLHGKVKPMITQCSMRHLYTADPKVPALIDQAKRYERRRCNHHTLEKPFSTLECLQSVVDPDGKNTNKHRYVVATQDREVRTRMRQVPGVPLIYINRSVMIMEPMAEATEGVKQQLEHQKFRAGIVPRHNKSTLGKRKHDDEDDSTARVPTQDAPIPAPRPTKKPKKGVKGPNPLSVKKPKRRDAPFDPNPATEDSAAQPTGQATSPKSKTSITQPSDAPQDSATADGKAKRKRKRKPKPDDAAAATTDG</sequence>
<evidence type="ECO:0000256" key="8">
    <source>
        <dbReference type="SAM" id="MobiDB-lite"/>
    </source>
</evidence>
<keyword evidence="2" id="KW-0690">Ribosome biogenesis</keyword>
<dbReference type="Pfam" id="PF24779">
    <property type="entry name" value="UTP23_sensor"/>
    <property type="match status" value="1"/>
</dbReference>
<name>A0A6G1HNS0_9PEZI</name>
<dbReference type="Pfam" id="PF04900">
    <property type="entry name" value="Fcf1"/>
    <property type="match status" value="1"/>
</dbReference>
<evidence type="ECO:0000256" key="6">
    <source>
        <dbReference type="ARBA" id="ARBA00038503"/>
    </source>
</evidence>
<accession>A0A6G1HNS0</accession>
<reference evidence="10" key="1">
    <citation type="journal article" date="2020" name="Stud. Mycol.">
        <title>101 Dothideomycetes genomes: a test case for predicting lifestyles and emergence of pathogens.</title>
        <authorList>
            <person name="Haridas S."/>
            <person name="Albert R."/>
            <person name="Binder M."/>
            <person name="Bloem J."/>
            <person name="Labutti K."/>
            <person name="Salamov A."/>
            <person name="Andreopoulos B."/>
            <person name="Baker S."/>
            <person name="Barry K."/>
            <person name="Bills G."/>
            <person name="Bluhm B."/>
            <person name="Cannon C."/>
            <person name="Castanera R."/>
            <person name="Culley D."/>
            <person name="Daum C."/>
            <person name="Ezra D."/>
            <person name="Gonzalez J."/>
            <person name="Henrissat B."/>
            <person name="Kuo A."/>
            <person name="Liang C."/>
            <person name="Lipzen A."/>
            <person name="Lutzoni F."/>
            <person name="Magnuson J."/>
            <person name="Mondo S."/>
            <person name="Nolan M."/>
            <person name="Ohm R."/>
            <person name="Pangilinan J."/>
            <person name="Park H.-J."/>
            <person name="Ramirez L."/>
            <person name="Alfaro M."/>
            <person name="Sun H."/>
            <person name="Tritt A."/>
            <person name="Yoshinaga Y."/>
            <person name="Zwiers L.-H."/>
            <person name="Turgeon B."/>
            <person name="Goodwin S."/>
            <person name="Spatafora J."/>
            <person name="Crous P."/>
            <person name="Grigoriev I."/>
        </authorList>
    </citation>
    <scope>NUCLEOTIDE SEQUENCE</scope>
    <source>
        <strain evidence="10">CBS 262.69</strain>
    </source>
</reference>
<evidence type="ECO:0000256" key="4">
    <source>
        <dbReference type="ARBA" id="ARBA00023242"/>
    </source>
</evidence>
<dbReference type="EMBL" id="ML996703">
    <property type="protein sequence ID" value="KAF2397551.1"/>
    <property type="molecule type" value="Genomic_DNA"/>
</dbReference>
<feature type="domain" description="UTP23 sensor motif region" evidence="9">
    <location>
        <begin position="214"/>
        <end position="232"/>
    </location>
</feature>